<comment type="caution">
    <text evidence="1">The sequence shown here is derived from an EMBL/GenBank/DDBJ whole genome shotgun (WGS) entry which is preliminary data.</text>
</comment>
<name>A0A8H2DZF6_ORBOL</name>
<organism evidence="1 2">
    <name type="scientific">Orbilia oligospora</name>
    <name type="common">Nematode-trapping fungus</name>
    <name type="synonym">Arthrobotrys oligospora</name>
    <dbReference type="NCBI Taxonomy" id="2813651"/>
    <lineage>
        <taxon>Eukaryota</taxon>
        <taxon>Fungi</taxon>
        <taxon>Dikarya</taxon>
        <taxon>Ascomycota</taxon>
        <taxon>Pezizomycotina</taxon>
        <taxon>Orbiliomycetes</taxon>
        <taxon>Orbiliales</taxon>
        <taxon>Orbiliaceae</taxon>
        <taxon>Orbilia</taxon>
    </lineage>
</organism>
<dbReference type="AlphaFoldDB" id="A0A8H2DZF6"/>
<dbReference type="Proteomes" id="UP000297595">
    <property type="component" value="Unassembled WGS sequence"/>
</dbReference>
<protein>
    <submittedName>
        <fullName evidence="1">Uncharacterized protein</fullName>
    </submittedName>
</protein>
<gene>
    <name evidence="1" type="ORF">EYR41_008279</name>
</gene>
<evidence type="ECO:0000313" key="2">
    <source>
        <dbReference type="Proteomes" id="UP000297595"/>
    </source>
</evidence>
<proteinExistence type="predicted"/>
<reference evidence="1 2" key="1">
    <citation type="submission" date="2019-03" db="EMBL/GenBank/DDBJ databases">
        <title>Nematode-trapping fungi genome.</title>
        <authorList>
            <person name="Vidal-Diez De Ulzurrun G."/>
        </authorList>
    </citation>
    <scope>NUCLEOTIDE SEQUENCE [LARGE SCALE GENOMIC DNA]</scope>
    <source>
        <strain evidence="1 2">TWF154</strain>
    </source>
</reference>
<accession>A0A8H2DZF6</accession>
<dbReference type="EMBL" id="SOZJ01000005">
    <property type="protein sequence ID" value="TGJ66669.1"/>
    <property type="molecule type" value="Genomic_DNA"/>
</dbReference>
<evidence type="ECO:0000313" key="1">
    <source>
        <dbReference type="EMBL" id="TGJ66669.1"/>
    </source>
</evidence>
<sequence length="119" mass="13943">MKTEHADGHSGIDNLAHIFFFGWCWCWLSFRYTQSTCLPTEQREEEEGRQEQRGEYYFQNMIYGLFTIIGYQAPLLEFRTPPLCINSARTDVFRLIFNSTRSTSLSFRLRLGVLPSPCT</sequence>